<protein>
    <submittedName>
        <fullName evidence="1">Uncharacterized protein</fullName>
    </submittedName>
</protein>
<accession>A0A1Z5KH47</accession>
<dbReference type="EMBL" id="BDSP01000228">
    <property type="protein sequence ID" value="GAX25633.1"/>
    <property type="molecule type" value="Genomic_DNA"/>
</dbReference>
<evidence type="ECO:0000313" key="1">
    <source>
        <dbReference type="EMBL" id="GAX25633.1"/>
    </source>
</evidence>
<sequence>MPLNPNRKFEKPKSRKEAALSCNILPEDSTMEAECTTVLLDTRSTASFIHCDLVPRRHWRKIKKTPFATKGGTFEAKHMVSLEIMLPELSTLKSVQWTFYVDESDKPLHGVLLGSDFLRHFGINCHYSTQTIVWGVSIVPMLSQKETEYLNITKHFVRDEYDDNPASKHV</sequence>
<evidence type="ECO:0000313" key="2">
    <source>
        <dbReference type="Proteomes" id="UP000198406"/>
    </source>
</evidence>
<reference evidence="1 2" key="1">
    <citation type="journal article" date="2015" name="Plant Cell">
        <title>Oil accumulation by the oleaginous diatom Fistulifera solaris as revealed by the genome and transcriptome.</title>
        <authorList>
            <person name="Tanaka T."/>
            <person name="Maeda Y."/>
            <person name="Veluchamy A."/>
            <person name="Tanaka M."/>
            <person name="Abida H."/>
            <person name="Marechal E."/>
            <person name="Bowler C."/>
            <person name="Muto M."/>
            <person name="Sunaga Y."/>
            <person name="Tanaka M."/>
            <person name="Yoshino T."/>
            <person name="Taniguchi T."/>
            <person name="Fukuda Y."/>
            <person name="Nemoto M."/>
            <person name="Matsumoto M."/>
            <person name="Wong P.S."/>
            <person name="Aburatani S."/>
            <person name="Fujibuchi W."/>
        </authorList>
    </citation>
    <scope>NUCLEOTIDE SEQUENCE [LARGE SCALE GENOMIC DNA]</scope>
    <source>
        <strain evidence="1 2">JPCC DA0580</strain>
    </source>
</reference>
<keyword evidence="2" id="KW-1185">Reference proteome</keyword>
<dbReference type="AlphaFoldDB" id="A0A1Z5KH47"/>
<gene>
    <name evidence="1" type="ORF">FisN_28Hu113</name>
</gene>
<dbReference type="InterPro" id="IPR021109">
    <property type="entry name" value="Peptidase_aspartic_dom_sf"/>
</dbReference>
<organism evidence="1 2">
    <name type="scientific">Fistulifera solaris</name>
    <name type="common">Oleaginous diatom</name>
    <dbReference type="NCBI Taxonomy" id="1519565"/>
    <lineage>
        <taxon>Eukaryota</taxon>
        <taxon>Sar</taxon>
        <taxon>Stramenopiles</taxon>
        <taxon>Ochrophyta</taxon>
        <taxon>Bacillariophyta</taxon>
        <taxon>Bacillariophyceae</taxon>
        <taxon>Bacillariophycidae</taxon>
        <taxon>Naviculales</taxon>
        <taxon>Naviculaceae</taxon>
        <taxon>Fistulifera</taxon>
    </lineage>
</organism>
<name>A0A1Z5KH47_FISSO</name>
<comment type="caution">
    <text evidence="1">The sequence shown here is derived from an EMBL/GenBank/DDBJ whole genome shotgun (WGS) entry which is preliminary data.</text>
</comment>
<dbReference type="Gene3D" id="2.40.70.10">
    <property type="entry name" value="Acid Proteases"/>
    <property type="match status" value="1"/>
</dbReference>
<proteinExistence type="predicted"/>
<dbReference type="InParanoid" id="A0A1Z5KH47"/>
<dbReference type="Proteomes" id="UP000198406">
    <property type="component" value="Unassembled WGS sequence"/>
</dbReference>
<dbReference type="SUPFAM" id="SSF50630">
    <property type="entry name" value="Acid proteases"/>
    <property type="match status" value="1"/>
</dbReference>